<protein>
    <submittedName>
        <fullName evidence="9">4Fe-4S binding protein</fullName>
    </submittedName>
</protein>
<dbReference type="InterPro" id="IPR052378">
    <property type="entry name" value="NosR_regulator"/>
</dbReference>
<evidence type="ECO:0000256" key="1">
    <source>
        <dbReference type="ARBA" id="ARBA00004236"/>
    </source>
</evidence>
<keyword evidence="2" id="KW-1003">Cell membrane</keyword>
<dbReference type="Pfam" id="PF12801">
    <property type="entry name" value="Fer4_5"/>
    <property type="match status" value="2"/>
</dbReference>
<proteinExistence type="predicted"/>
<dbReference type="InterPro" id="IPR017900">
    <property type="entry name" value="4Fe4S_Fe_S_CS"/>
</dbReference>
<dbReference type="Proteomes" id="UP000648239">
    <property type="component" value="Unassembled WGS sequence"/>
</dbReference>
<dbReference type="SUPFAM" id="SSF54862">
    <property type="entry name" value="4Fe-4S ferredoxins"/>
    <property type="match status" value="1"/>
</dbReference>
<dbReference type="GO" id="GO:0046872">
    <property type="term" value="F:metal ion binding"/>
    <property type="evidence" value="ECO:0007669"/>
    <property type="project" value="UniProtKB-KW"/>
</dbReference>
<evidence type="ECO:0000256" key="3">
    <source>
        <dbReference type="ARBA" id="ARBA00022723"/>
    </source>
</evidence>
<organism evidence="9 10">
    <name type="scientific">Candidatus Polarisedimenticola svalbardensis</name>
    <dbReference type="NCBI Taxonomy" id="2886004"/>
    <lineage>
        <taxon>Bacteria</taxon>
        <taxon>Pseudomonadati</taxon>
        <taxon>Acidobacteriota</taxon>
        <taxon>Candidatus Polarisedimenticolia</taxon>
        <taxon>Candidatus Polarisedimenticolales</taxon>
        <taxon>Candidatus Polarisedimenticolaceae</taxon>
        <taxon>Candidatus Polarisedimenticola</taxon>
    </lineage>
</organism>
<keyword evidence="5" id="KW-0411">Iron-sulfur</keyword>
<comment type="subcellular location">
    <subcellularLocation>
        <location evidence="1">Cell membrane</location>
    </subcellularLocation>
</comment>
<evidence type="ECO:0000313" key="10">
    <source>
        <dbReference type="Proteomes" id="UP000648239"/>
    </source>
</evidence>
<feature type="transmembrane region" description="Helical" evidence="7">
    <location>
        <begin position="81"/>
        <end position="109"/>
    </location>
</feature>
<keyword evidence="3" id="KW-0479">Metal-binding</keyword>
<feature type="transmembrane region" description="Helical" evidence="7">
    <location>
        <begin position="307"/>
        <end position="330"/>
    </location>
</feature>
<name>A0A8J6XSH2_9BACT</name>
<feature type="domain" description="4Fe-4S ferredoxin-type" evidence="8">
    <location>
        <begin position="264"/>
        <end position="294"/>
    </location>
</feature>
<dbReference type="Pfam" id="PF13237">
    <property type="entry name" value="Fer4_10"/>
    <property type="match status" value="1"/>
</dbReference>
<dbReference type="GO" id="GO:0051536">
    <property type="term" value="F:iron-sulfur cluster binding"/>
    <property type="evidence" value="ECO:0007669"/>
    <property type="project" value="UniProtKB-KW"/>
</dbReference>
<evidence type="ECO:0000256" key="6">
    <source>
        <dbReference type="ARBA" id="ARBA00023136"/>
    </source>
</evidence>
<keyword evidence="7" id="KW-1133">Transmembrane helix</keyword>
<reference evidence="9 10" key="1">
    <citation type="submission" date="2020-08" db="EMBL/GenBank/DDBJ databases">
        <title>Acidobacteriota in marine sediments use diverse sulfur dissimilation pathways.</title>
        <authorList>
            <person name="Wasmund K."/>
        </authorList>
    </citation>
    <scope>NUCLEOTIDE SEQUENCE [LARGE SCALE GENOMIC DNA]</scope>
    <source>
        <strain evidence="9">MAG AM4</strain>
    </source>
</reference>
<evidence type="ECO:0000256" key="7">
    <source>
        <dbReference type="SAM" id="Phobius"/>
    </source>
</evidence>
<evidence type="ECO:0000256" key="2">
    <source>
        <dbReference type="ARBA" id="ARBA00022475"/>
    </source>
</evidence>
<keyword evidence="7" id="KW-0812">Transmembrane</keyword>
<feature type="transmembrane region" description="Helical" evidence="7">
    <location>
        <begin position="155"/>
        <end position="176"/>
    </location>
</feature>
<dbReference type="PROSITE" id="PS51379">
    <property type="entry name" value="4FE4S_FER_2"/>
    <property type="match status" value="2"/>
</dbReference>
<evidence type="ECO:0000256" key="5">
    <source>
        <dbReference type="ARBA" id="ARBA00023014"/>
    </source>
</evidence>
<evidence type="ECO:0000313" key="9">
    <source>
        <dbReference type="EMBL" id="MBD3866993.1"/>
    </source>
</evidence>
<keyword evidence="4" id="KW-0408">Iron</keyword>
<comment type="caution">
    <text evidence="9">The sequence shown here is derived from an EMBL/GenBank/DDBJ whole genome shotgun (WGS) entry which is preliminary data.</text>
</comment>
<accession>A0A8J6XSH2</accession>
<dbReference type="PANTHER" id="PTHR30224:SF4">
    <property type="entry name" value="ELECTRON TRANSPORT PROTEIN YCCM-RELATED"/>
    <property type="match status" value="1"/>
</dbReference>
<dbReference type="AlphaFoldDB" id="A0A8J6XSH2"/>
<evidence type="ECO:0000259" key="8">
    <source>
        <dbReference type="PROSITE" id="PS51379"/>
    </source>
</evidence>
<dbReference type="EMBL" id="JACXWD010000004">
    <property type="protein sequence ID" value="MBD3866993.1"/>
    <property type="molecule type" value="Genomic_DNA"/>
</dbReference>
<dbReference type="InterPro" id="IPR017896">
    <property type="entry name" value="4Fe4S_Fe-S-bd"/>
</dbReference>
<dbReference type="Gene3D" id="3.30.70.20">
    <property type="match status" value="1"/>
</dbReference>
<dbReference type="PANTHER" id="PTHR30224">
    <property type="entry name" value="ELECTRON TRANSPORT PROTEIN"/>
    <property type="match status" value="1"/>
</dbReference>
<sequence>MEKASRISTRLRRRFRRGIAQGWSWPRFGVQLFFLLLVLRIGWDFAGFVSHHQTLGAEPFVDRPAGVDGFLPISALMSVKYWLATGLVHPFHPAGFVLLLIFIGVSVLFKKAFCSWICPVGMLSEFLGRFGKFTFSRNLRLPRWLDIPLRSLKYLLLGFFLNAVLRMSAQALGSFLDSPYNRIADIKMYKFFARMTPFSLGVIVTLVLLSLVIRHFWCRYLCPYGALVGFLSLLSVYKITRIAPACTDCGLCAKVCPADLPVHQLNRVRSDECTGCVECVASCPVDGALAFAPPGLVQKPAARLKPVWLAVAVLLVFLVPVGAARLAGLWDSSVSDAEYRMRIQESDSMIYNHTGGDAPPDPRLRE</sequence>
<dbReference type="GO" id="GO:0005886">
    <property type="term" value="C:plasma membrane"/>
    <property type="evidence" value="ECO:0007669"/>
    <property type="project" value="UniProtKB-SubCell"/>
</dbReference>
<feature type="transmembrane region" description="Helical" evidence="7">
    <location>
        <begin position="197"/>
        <end position="217"/>
    </location>
</feature>
<feature type="domain" description="4Fe-4S ferredoxin-type" evidence="8">
    <location>
        <begin position="237"/>
        <end position="259"/>
    </location>
</feature>
<dbReference type="PROSITE" id="PS00198">
    <property type="entry name" value="4FE4S_FER_1"/>
    <property type="match status" value="1"/>
</dbReference>
<keyword evidence="6 7" id="KW-0472">Membrane</keyword>
<gene>
    <name evidence="9" type="ORF">IFK94_02620</name>
</gene>
<evidence type="ECO:0000256" key="4">
    <source>
        <dbReference type="ARBA" id="ARBA00023004"/>
    </source>
</evidence>